<dbReference type="GeneID" id="106779872"/>
<dbReference type="PANTHER" id="PTHR11439:SF498">
    <property type="entry name" value="DNAK FAMILY PROTEIN"/>
    <property type="match status" value="1"/>
</dbReference>
<evidence type="ECO:0000313" key="3">
    <source>
        <dbReference type="RefSeq" id="XP_014523570.1"/>
    </source>
</evidence>
<name>A0A1S3VZ13_VIGRR</name>
<evidence type="ECO:0000259" key="1">
    <source>
        <dbReference type="Pfam" id="PF07727"/>
    </source>
</evidence>
<dbReference type="InterPro" id="IPR043502">
    <property type="entry name" value="DNA/RNA_pol_sf"/>
</dbReference>
<dbReference type="RefSeq" id="XP_014523570.1">
    <property type="nucleotide sequence ID" value="XM_014668084.1"/>
</dbReference>
<reference evidence="3" key="1">
    <citation type="submission" date="2025-08" db="UniProtKB">
        <authorList>
            <consortium name="RefSeq"/>
        </authorList>
    </citation>
    <scope>IDENTIFICATION</scope>
    <source>
        <tissue evidence="3">Leaf</tissue>
    </source>
</reference>
<protein>
    <submittedName>
        <fullName evidence="3">Uncharacterized protein LOC106779872</fullName>
    </submittedName>
</protein>
<dbReference type="InterPro" id="IPR013103">
    <property type="entry name" value="RVT_2"/>
</dbReference>
<dbReference type="AlphaFoldDB" id="A0A1S3VZ13"/>
<organism evidence="2 3">
    <name type="scientific">Vigna radiata var. radiata</name>
    <name type="common">Mung bean</name>
    <name type="synonym">Phaseolus aureus</name>
    <dbReference type="NCBI Taxonomy" id="3916"/>
    <lineage>
        <taxon>Eukaryota</taxon>
        <taxon>Viridiplantae</taxon>
        <taxon>Streptophyta</taxon>
        <taxon>Embryophyta</taxon>
        <taxon>Tracheophyta</taxon>
        <taxon>Spermatophyta</taxon>
        <taxon>Magnoliopsida</taxon>
        <taxon>eudicotyledons</taxon>
        <taxon>Gunneridae</taxon>
        <taxon>Pentapetalae</taxon>
        <taxon>rosids</taxon>
        <taxon>fabids</taxon>
        <taxon>Fabales</taxon>
        <taxon>Fabaceae</taxon>
        <taxon>Papilionoideae</taxon>
        <taxon>50 kb inversion clade</taxon>
        <taxon>NPAAA clade</taxon>
        <taxon>indigoferoid/millettioid clade</taxon>
        <taxon>Phaseoleae</taxon>
        <taxon>Vigna</taxon>
    </lineage>
</organism>
<feature type="domain" description="Reverse transcriptase Ty1/copia-type" evidence="1">
    <location>
        <begin position="91"/>
        <end position="169"/>
    </location>
</feature>
<dbReference type="CDD" id="cd09272">
    <property type="entry name" value="RNase_HI_RT_Ty1"/>
    <property type="match status" value="1"/>
</dbReference>
<keyword evidence="2" id="KW-1185">Reference proteome</keyword>
<evidence type="ECO:0000313" key="2">
    <source>
        <dbReference type="Proteomes" id="UP000087766"/>
    </source>
</evidence>
<gene>
    <name evidence="3" type="primary">LOC106779872</name>
</gene>
<dbReference type="Pfam" id="PF07727">
    <property type="entry name" value="RVT_2"/>
    <property type="match status" value="2"/>
</dbReference>
<dbReference type="Proteomes" id="UP000087766">
    <property type="component" value="Unplaced"/>
</dbReference>
<dbReference type="STRING" id="3916.A0A1S3VZ13"/>
<accession>A0A1S3VZ13</accession>
<dbReference type="PANTHER" id="PTHR11439">
    <property type="entry name" value="GAG-POL-RELATED RETROTRANSPOSON"/>
    <property type="match status" value="1"/>
</dbReference>
<feature type="domain" description="Reverse transcriptase Ty1/copia-type" evidence="1">
    <location>
        <begin position="3"/>
        <end position="81"/>
    </location>
</feature>
<dbReference type="KEGG" id="vra:106779872"/>
<dbReference type="SUPFAM" id="SSF56672">
    <property type="entry name" value="DNA/RNA polymerases"/>
    <property type="match status" value="1"/>
</dbReference>
<dbReference type="OrthoDB" id="414945at2759"/>
<sequence>MERYKVWLVAKGYIQQEGIDFLDTFSPVAKLTFVRILRVVVATRNWFLHQLDVDNAFLHGDLKDDVYMEVPLGLDTNIKGQKTPTDFTALLVYVDDIVLAGNSIDEITHIKDLLHRQFQIKDLEELKYFLGFEVARSKKGIHLHKRKYALDILEETGMMGSKPCSTPFLSNTHSLYKMEKYMENPSAYRRLIGKLFYLTNTRPDLCFTVNLISQFMQESTDYHYQALQHILRYVKSSPSEGLFFAANSDIQIKGFNDSNWATCPNTRRSTTGYCVFLGSSLWLHYLLEDLQIQPTTVVLYYDNNSAKHITHNQSFHERTKHIDLDFHVVREKIQAKFLYLLPIRSEEQLTDVITKFPHRTRFKSIVPKLGLVNTHHPA</sequence>
<proteinExistence type="predicted"/>